<dbReference type="InterPro" id="IPR020635">
    <property type="entry name" value="Tyr_kinase_cat_dom"/>
</dbReference>
<dbReference type="Gene3D" id="1.10.510.10">
    <property type="entry name" value="Transferase(Phosphotransferase) domain 1"/>
    <property type="match status" value="1"/>
</dbReference>
<dbReference type="SMART" id="SM00326">
    <property type="entry name" value="SH3"/>
    <property type="match status" value="1"/>
</dbReference>
<dbReference type="CDD" id="cd11906">
    <property type="entry name" value="SH3_BTK"/>
    <property type="match status" value="1"/>
</dbReference>
<keyword evidence="9" id="KW-0862">Zinc</keyword>
<evidence type="ECO:0000256" key="15">
    <source>
        <dbReference type="PROSITE-ProRule" id="PRU00192"/>
    </source>
</evidence>
<dbReference type="SUPFAM" id="SSF55550">
    <property type="entry name" value="SH2 domain"/>
    <property type="match status" value="1"/>
</dbReference>
<dbReference type="InterPro" id="IPR008266">
    <property type="entry name" value="Tyr_kinase_AS"/>
</dbReference>
<evidence type="ECO:0000256" key="2">
    <source>
        <dbReference type="ARBA" id="ARBA00022443"/>
    </source>
</evidence>
<dbReference type="Gene3D" id="2.30.30.40">
    <property type="entry name" value="SH3 Domains"/>
    <property type="match status" value="1"/>
</dbReference>
<dbReference type="Proteomes" id="UP000000539">
    <property type="component" value="Chromosome 4"/>
</dbReference>
<protein>
    <recommendedName>
        <fullName evidence="18">Tyrosine-protein kinase</fullName>
        <ecNumber evidence="18">2.7.10.2</ecNumber>
    </recommendedName>
</protein>
<comment type="cofactor">
    <cofactor evidence="1">
        <name>Zn(2+)</name>
        <dbReference type="ChEBI" id="CHEBI:29105"/>
    </cofactor>
</comment>
<dbReference type="InterPro" id="IPR036028">
    <property type="entry name" value="SH3-like_dom_sf"/>
</dbReference>
<evidence type="ECO:0000256" key="13">
    <source>
        <dbReference type="ARBA" id="ARBA00051245"/>
    </source>
</evidence>
<evidence type="ECO:0000259" key="23">
    <source>
        <dbReference type="PROSITE" id="PS50011"/>
    </source>
</evidence>
<dbReference type="Ensembl" id="ENSGALT00010038515.1">
    <property type="protein sequence ID" value="ENSGALP00010022286.1"/>
    <property type="gene ID" value="ENSGALG00010015975.1"/>
</dbReference>
<dbReference type="PROSITE" id="PS50001">
    <property type="entry name" value="SH2"/>
    <property type="match status" value="1"/>
</dbReference>
<dbReference type="SMART" id="SM00252">
    <property type="entry name" value="SH2"/>
    <property type="match status" value="1"/>
</dbReference>
<dbReference type="InterPro" id="IPR036860">
    <property type="entry name" value="SH2_dom_sf"/>
</dbReference>
<dbReference type="InterPro" id="IPR035574">
    <property type="entry name" value="BTK_SH3"/>
</dbReference>
<dbReference type="InterPro" id="IPR001452">
    <property type="entry name" value="SH3_domain"/>
</dbReference>
<evidence type="ECO:0000256" key="14">
    <source>
        <dbReference type="PROSITE-ProRule" id="PRU00191"/>
    </source>
</evidence>
<keyword evidence="3" id="KW-0597">Phosphoprotein</keyword>
<dbReference type="Gene3D" id="3.30.505.10">
    <property type="entry name" value="SH2 domain"/>
    <property type="match status" value="1"/>
</dbReference>
<dbReference type="GeneTree" id="ENSGT00940000158469"/>
<dbReference type="CDD" id="cd10397">
    <property type="entry name" value="SH2_Tec_Btk"/>
    <property type="match status" value="1"/>
</dbReference>
<evidence type="ECO:0000256" key="7">
    <source>
        <dbReference type="ARBA" id="ARBA00022771"/>
    </source>
</evidence>
<dbReference type="GO" id="GO:0004715">
    <property type="term" value="F:non-membrane spanning protein tyrosine kinase activity"/>
    <property type="evidence" value="ECO:0007669"/>
    <property type="project" value="UniProtKB-EC"/>
</dbReference>
<evidence type="ECO:0000256" key="3">
    <source>
        <dbReference type="ARBA" id="ARBA00022553"/>
    </source>
</evidence>
<dbReference type="PANTHER" id="PTHR24418">
    <property type="entry name" value="TYROSINE-PROTEIN KINASE"/>
    <property type="match status" value="1"/>
</dbReference>
<dbReference type="AlphaFoldDB" id="A0A8V0YU70"/>
<dbReference type="InterPro" id="IPR011993">
    <property type="entry name" value="PH-like_dom_sf"/>
</dbReference>
<dbReference type="InterPro" id="IPR001562">
    <property type="entry name" value="Znf_Btk_motif"/>
</dbReference>
<dbReference type="Pfam" id="PF00017">
    <property type="entry name" value="SH2"/>
    <property type="match status" value="1"/>
</dbReference>
<dbReference type="CDD" id="cd01238">
    <property type="entry name" value="PH_Btk"/>
    <property type="match status" value="1"/>
</dbReference>
<dbReference type="PRINTS" id="PR00452">
    <property type="entry name" value="SH3DOMAIN"/>
</dbReference>
<feature type="region of interest" description="Disordered" evidence="19">
    <location>
        <begin position="174"/>
        <end position="198"/>
    </location>
</feature>
<feature type="binding site" evidence="17">
    <location>
        <position position="427"/>
    </location>
    <ligand>
        <name>ATP</name>
        <dbReference type="ChEBI" id="CHEBI:30616"/>
    </ligand>
</feature>
<dbReference type="PROSITE" id="PS00107">
    <property type="entry name" value="PROTEIN_KINASE_ATP"/>
    <property type="match status" value="1"/>
</dbReference>
<organism evidence="24 25">
    <name type="scientific">Gallus gallus</name>
    <name type="common">Chicken</name>
    <dbReference type="NCBI Taxonomy" id="9031"/>
    <lineage>
        <taxon>Eukaryota</taxon>
        <taxon>Metazoa</taxon>
        <taxon>Chordata</taxon>
        <taxon>Craniata</taxon>
        <taxon>Vertebrata</taxon>
        <taxon>Euteleostomi</taxon>
        <taxon>Archelosauria</taxon>
        <taxon>Archosauria</taxon>
        <taxon>Dinosauria</taxon>
        <taxon>Saurischia</taxon>
        <taxon>Theropoda</taxon>
        <taxon>Coelurosauria</taxon>
        <taxon>Aves</taxon>
        <taxon>Neognathae</taxon>
        <taxon>Galloanserae</taxon>
        <taxon>Galliformes</taxon>
        <taxon>Phasianidae</taxon>
        <taxon>Phasianinae</taxon>
        <taxon>Gallus</taxon>
    </lineage>
</organism>
<dbReference type="PROSITE" id="PS00109">
    <property type="entry name" value="PROTEIN_KINASE_TYR"/>
    <property type="match status" value="1"/>
</dbReference>
<dbReference type="GO" id="GO:0005829">
    <property type="term" value="C:cytosol"/>
    <property type="evidence" value="ECO:0007669"/>
    <property type="project" value="UniProtKB-ARBA"/>
</dbReference>
<reference evidence="24" key="1">
    <citation type="submission" date="2020-11" db="EMBL/GenBank/DDBJ databases">
        <title>Gallus gallus (Chicken) genome, bGalGal1, GRCg7b, maternal haplotype autosomes + Z &amp; W.</title>
        <authorList>
            <person name="Warren W."/>
            <person name="Formenti G."/>
            <person name="Fedrigo O."/>
            <person name="Haase B."/>
            <person name="Mountcastle J."/>
            <person name="Balacco J."/>
            <person name="Tracey A."/>
            <person name="Schneider V."/>
            <person name="Okimoto R."/>
            <person name="Cheng H."/>
            <person name="Hawken R."/>
            <person name="Howe K."/>
            <person name="Jarvis E.D."/>
        </authorList>
    </citation>
    <scope>NUCLEOTIDE SEQUENCE [LARGE SCALE GENOMIC DNA]</scope>
    <source>
        <strain evidence="24">Broiler</strain>
    </source>
</reference>
<keyword evidence="12 18" id="KW-0829">Tyrosine-protein kinase</keyword>
<dbReference type="PROSITE" id="PS50011">
    <property type="entry name" value="PROTEIN_KINASE_DOM"/>
    <property type="match status" value="1"/>
</dbReference>
<dbReference type="InterPro" id="IPR000719">
    <property type="entry name" value="Prot_kinase_dom"/>
</dbReference>
<dbReference type="SMART" id="SM00219">
    <property type="entry name" value="TyrKc"/>
    <property type="match status" value="1"/>
</dbReference>
<keyword evidence="6 17" id="KW-0547">Nucleotide-binding</keyword>
<dbReference type="Gene3D" id="2.30.29.30">
    <property type="entry name" value="Pleckstrin-homology domain (PH domain)/Phosphotyrosine-binding domain (PTB)"/>
    <property type="match status" value="1"/>
</dbReference>
<feature type="domain" description="PH" evidence="22">
    <location>
        <begin position="3"/>
        <end position="131"/>
    </location>
</feature>
<dbReference type="Pfam" id="PF00169">
    <property type="entry name" value="PH"/>
    <property type="match status" value="1"/>
</dbReference>
<keyword evidence="2 15" id="KW-0728">SH3 domain</keyword>
<dbReference type="Pfam" id="PF00779">
    <property type="entry name" value="BTK"/>
    <property type="match status" value="1"/>
</dbReference>
<comment type="catalytic activity">
    <reaction evidence="13 18">
        <text>L-tyrosyl-[protein] + ATP = O-phospho-L-tyrosyl-[protein] + ADP + H(+)</text>
        <dbReference type="Rhea" id="RHEA:10596"/>
        <dbReference type="Rhea" id="RHEA-COMP:10136"/>
        <dbReference type="Rhea" id="RHEA-COMP:20101"/>
        <dbReference type="ChEBI" id="CHEBI:15378"/>
        <dbReference type="ChEBI" id="CHEBI:30616"/>
        <dbReference type="ChEBI" id="CHEBI:46858"/>
        <dbReference type="ChEBI" id="CHEBI:61978"/>
        <dbReference type="ChEBI" id="CHEBI:456216"/>
        <dbReference type="EC" id="2.7.10.2"/>
    </reaction>
</comment>
<dbReference type="FunFam" id="3.30.200.20:FF:000053">
    <property type="entry name" value="Tyrosine-protein kinase"/>
    <property type="match status" value="1"/>
</dbReference>
<dbReference type="FunFam" id="3.30.505.10:FF:000040">
    <property type="entry name" value="Tyrosine-protein kinase"/>
    <property type="match status" value="1"/>
</dbReference>
<dbReference type="Pfam" id="PF07714">
    <property type="entry name" value="PK_Tyr_Ser-Thr"/>
    <property type="match status" value="1"/>
</dbReference>
<evidence type="ECO:0000259" key="22">
    <source>
        <dbReference type="PROSITE" id="PS50003"/>
    </source>
</evidence>
<keyword evidence="5" id="KW-0479">Metal-binding</keyword>
<dbReference type="PROSITE" id="PS50002">
    <property type="entry name" value="SH3"/>
    <property type="match status" value="1"/>
</dbReference>
<accession>A0A8V0YU70</accession>
<dbReference type="PRINTS" id="PR00401">
    <property type="entry name" value="SH2DOMAIN"/>
</dbReference>
<evidence type="ECO:0000259" key="21">
    <source>
        <dbReference type="PROSITE" id="PS50002"/>
    </source>
</evidence>
<dbReference type="InterPro" id="IPR050198">
    <property type="entry name" value="Non-receptor_tyrosine_kinases"/>
</dbReference>
<keyword evidence="25" id="KW-1185">Reference proteome</keyword>
<dbReference type="SMART" id="SM00107">
    <property type="entry name" value="BTK"/>
    <property type="match status" value="1"/>
</dbReference>
<dbReference type="InterPro" id="IPR000980">
    <property type="entry name" value="SH2"/>
</dbReference>
<reference evidence="24" key="2">
    <citation type="submission" date="2025-08" db="UniProtKB">
        <authorList>
            <consortium name="Ensembl"/>
        </authorList>
    </citation>
    <scope>IDENTIFICATION</scope>
    <source>
        <strain evidence="24">broiler</strain>
    </source>
</reference>
<proteinExistence type="inferred from homology"/>
<dbReference type="GO" id="GO:0008270">
    <property type="term" value="F:zinc ion binding"/>
    <property type="evidence" value="ECO:0007669"/>
    <property type="project" value="UniProtKB-KW"/>
</dbReference>
<feature type="domain" description="Protein kinase" evidence="23">
    <location>
        <begin position="399"/>
        <end position="682"/>
    </location>
</feature>
<keyword evidence="10 17" id="KW-0067">ATP-binding</keyword>
<dbReference type="InterPro" id="IPR011009">
    <property type="entry name" value="Kinase-like_dom_sf"/>
</dbReference>
<feature type="domain" description="SH3" evidence="21">
    <location>
        <begin position="210"/>
        <end position="270"/>
    </location>
</feature>
<dbReference type="InterPro" id="IPR001849">
    <property type="entry name" value="PH_domain"/>
</dbReference>
<dbReference type="GO" id="GO:0035556">
    <property type="term" value="P:intracellular signal transduction"/>
    <property type="evidence" value="ECO:0007669"/>
    <property type="project" value="InterPro"/>
</dbReference>
<evidence type="ECO:0000256" key="1">
    <source>
        <dbReference type="ARBA" id="ARBA00001947"/>
    </source>
</evidence>
<dbReference type="OrthoDB" id="4062651at2759"/>
<dbReference type="Gene3D" id="3.30.200.20">
    <property type="entry name" value="Phosphorylase Kinase, domain 1"/>
    <property type="match status" value="1"/>
</dbReference>
<evidence type="ECO:0000256" key="18">
    <source>
        <dbReference type="RuleBase" id="RU362096"/>
    </source>
</evidence>
<dbReference type="InterPro" id="IPR001245">
    <property type="entry name" value="Ser-Thr/Tyr_kinase_cat_dom"/>
</dbReference>
<evidence type="ECO:0000256" key="4">
    <source>
        <dbReference type="ARBA" id="ARBA00022679"/>
    </source>
</evidence>
<keyword evidence="4 18" id="KW-0808">Transferase</keyword>
<dbReference type="Pfam" id="PF00018">
    <property type="entry name" value="SH3_1"/>
    <property type="match status" value="1"/>
</dbReference>
<evidence type="ECO:0000256" key="6">
    <source>
        <dbReference type="ARBA" id="ARBA00022741"/>
    </source>
</evidence>
<keyword evidence="7 16" id="KW-0863">Zinc-finger</keyword>
<dbReference type="SUPFAM" id="SSF50044">
    <property type="entry name" value="SH3-domain"/>
    <property type="match status" value="1"/>
</dbReference>
<dbReference type="PROSITE" id="PS51113">
    <property type="entry name" value="ZF_BTK"/>
    <property type="match status" value="1"/>
</dbReference>
<evidence type="ECO:0000259" key="20">
    <source>
        <dbReference type="PROSITE" id="PS50001"/>
    </source>
</evidence>
<evidence type="ECO:0000256" key="5">
    <source>
        <dbReference type="ARBA" id="ARBA00022723"/>
    </source>
</evidence>
<evidence type="ECO:0000256" key="12">
    <source>
        <dbReference type="ARBA" id="ARBA00023137"/>
    </source>
</evidence>
<name>A0A8V0YU70_CHICK</name>
<evidence type="ECO:0000256" key="19">
    <source>
        <dbReference type="SAM" id="MobiDB-lite"/>
    </source>
</evidence>
<dbReference type="FunFam" id="2.30.29.30:FF:000191">
    <property type="entry name" value="Tyrosine-protein kinase"/>
    <property type="match status" value="1"/>
</dbReference>
<evidence type="ECO:0000256" key="8">
    <source>
        <dbReference type="ARBA" id="ARBA00022777"/>
    </source>
</evidence>
<keyword evidence="11 14" id="KW-0727">SH2 domain</keyword>
<dbReference type="EC" id="2.7.10.2" evidence="18"/>
<sequence>MASIILESIFLKRSQQKKKTSPLNFKKRLFLLTESKLSYYEYDFERGRRGSKKGSVDIEKITCVETVVPENNPPPERQVPKGEDYNMEQISIIERFPYPFQVVYDEGPLYVFSPTEELRKRWIHQLKSVIRYNSDLVQKYHPCFWIDGQYLCCSQTAKNAMGCKILESRNGSLKAGRSHRKTKKPLPPTPEEDTMVMKPLPPEPAPSAAGEMKKVVALYNYVPMNVQDLQLQKGEEYLILEESHLPWWKARDKNGREGYIPSNYVTATSNSLEIYEWYSKNITRSQAEQLLKQEGKEGGFIVRDSTSKTGKYTVSVYAKSAVDPQGMIRHYVVCCTPQNQYYLAEKHLFNTIPELITYHQHNSAGLISRLKYPVSRHQKSAPSTAGLGYGSWEIDPKDLTFLKELGTGQFGVVKYGKWRGQYNVAIKMIREGSMSEDEFIDEAKVMMNLSHEKLVQLYGVCTKQRPIFIITEYMANGCLLNFLRETQRRFQPAELLEMCKDVCEAMEYLESKQFLHRDLAARNCLVNDQGIVKVSDFGLSRSGRYICVTFLSRFPIAFVSFFCTFVYLPHDSPALLFLCLLLSFICLAQPPSSFHHPFPTTFIPVVLSSCCFFPHLQAPACSLLSTGQFCLLLCHPHPFPGSTNIKLSGKVFFCLLKPMQSGNSDHSESCGFLLGFVGCVGE</sequence>
<evidence type="ECO:0000256" key="17">
    <source>
        <dbReference type="PROSITE-ProRule" id="PRU10141"/>
    </source>
</evidence>
<evidence type="ECO:0000313" key="24">
    <source>
        <dbReference type="Ensembl" id="ENSGALP00010022286.1"/>
    </source>
</evidence>
<dbReference type="GO" id="GO:0005524">
    <property type="term" value="F:ATP binding"/>
    <property type="evidence" value="ECO:0007669"/>
    <property type="project" value="UniProtKB-UniRule"/>
</dbReference>
<evidence type="ECO:0000256" key="16">
    <source>
        <dbReference type="PROSITE-ProRule" id="PRU00432"/>
    </source>
</evidence>
<dbReference type="PROSITE" id="PS50003">
    <property type="entry name" value="PH_DOMAIN"/>
    <property type="match status" value="1"/>
</dbReference>
<evidence type="ECO:0000313" key="25">
    <source>
        <dbReference type="Proteomes" id="UP000000539"/>
    </source>
</evidence>
<evidence type="ECO:0000256" key="11">
    <source>
        <dbReference type="ARBA" id="ARBA00022999"/>
    </source>
</evidence>
<keyword evidence="8 18" id="KW-0418">Kinase</keyword>
<dbReference type="SUPFAM" id="SSF50729">
    <property type="entry name" value="PH domain-like"/>
    <property type="match status" value="1"/>
</dbReference>
<feature type="domain" description="SH2" evidence="20">
    <location>
        <begin position="277"/>
        <end position="374"/>
    </location>
</feature>
<gene>
    <name evidence="24" type="primary">BTK</name>
</gene>
<evidence type="ECO:0000256" key="10">
    <source>
        <dbReference type="ARBA" id="ARBA00022840"/>
    </source>
</evidence>
<dbReference type="SUPFAM" id="SSF56112">
    <property type="entry name" value="Protein kinase-like (PK-like)"/>
    <property type="match status" value="1"/>
</dbReference>
<evidence type="ECO:0000256" key="9">
    <source>
        <dbReference type="ARBA" id="ARBA00022833"/>
    </source>
</evidence>
<dbReference type="FunFam" id="2.30.30.40:FF:000125">
    <property type="entry name" value="Tyrosine-protein kinase"/>
    <property type="match status" value="1"/>
</dbReference>
<dbReference type="InterPro" id="IPR017441">
    <property type="entry name" value="Protein_kinase_ATP_BS"/>
</dbReference>
<dbReference type="SMART" id="SM00233">
    <property type="entry name" value="PH"/>
    <property type="match status" value="1"/>
</dbReference>
<reference evidence="24" key="3">
    <citation type="submission" date="2025-09" db="UniProtKB">
        <authorList>
            <consortium name="Ensembl"/>
        </authorList>
    </citation>
    <scope>IDENTIFICATION</scope>
    <source>
        <strain evidence="24">broiler</strain>
    </source>
</reference>
<comment type="similarity">
    <text evidence="18">Belongs to the protein kinase superfamily. Tyr protein kinase family.</text>
</comment>
<dbReference type="PRINTS" id="PR00402">
    <property type="entry name" value="TECBTKDOMAIN"/>
</dbReference>
<dbReference type="PRINTS" id="PR00109">
    <property type="entry name" value="TYRKINASE"/>
</dbReference>